<protein>
    <recommendedName>
        <fullName evidence="1">F-box domain-containing protein</fullName>
    </recommendedName>
</protein>
<comment type="caution">
    <text evidence="2">The sequence shown here is derived from an EMBL/GenBank/DDBJ whole genome shotgun (WGS) entry which is preliminary data.</text>
</comment>
<organism evidence="2 3">
    <name type="scientific">Mycena venus</name>
    <dbReference type="NCBI Taxonomy" id="2733690"/>
    <lineage>
        <taxon>Eukaryota</taxon>
        <taxon>Fungi</taxon>
        <taxon>Dikarya</taxon>
        <taxon>Basidiomycota</taxon>
        <taxon>Agaricomycotina</taxon>
        <taxon>Agaricomycetes</taxon>
        <taxon>Agaricomycetidae</taxon>
        <taxon>Agaricales</taxon>
        <taxon>Marasmiineae</taxon>
        <taxon>Mycenaceae</taxon>
        <taxon>Mycena</taxon>
    </lineage>
</organism>
<dbReference type="SUPFAM" id="SSF81383">
    <property type="entry name" value="F-box domain"/>
    <property type="match status" value="1"/>
</dbReference>
<evidence type="ECO:0000313" key="3">
    <source>
        <dbReference type="Proteomes" id="UP000620124"/>
    </source>
</evidence>
<dbReference type="PROSITE" id="PS50181">
    <property type="entry name" value="FBOX"/>
    <property type="match status" value="1"/>
</dbReference>
<dbReference type="Pfam" id="PF00646">
    <property type="entry name" value="F-box"/>
    <property type="match status" value="1"/>
</dbReference>
<gene>
    <name evidence="2" type="ORF">MVEN_02549300</name>
</gene>
<sequence length="142" mass="16020">MSLSVAEFPQDVLLELFKHLDVVDLINFLSICRVIRELQYERTLWIHALVRLKQVEMQPLPLPLGKTLDTLSLHELQDTVRRANRLANNLKSDHPQPARICPLSVEPGARIFCIPGANVIVTHITGSVSVTDMDADCIRCRS</sequence>
<evidence type="ECO:0000313" key="2">
    <source>
        <dbReference type="EMBL" id="KAF7328338.1"/>
    </source>
</evidence>
<dbReference type="EMBL" id="JACAZI010000036">
    <property type="protein sequence ID" value="KAF7328338.1"/>
    <property type="molecule type" value="Genomic_DNA"/>
</dbReference>
<proteinExistence type="predicted"/>
<dbReference type="Proteomes" id="UP000620124">
    <property type="component" value="Unassembled WGS sequence"/>
</dbReference>
<keyword evidence="3" id="KW-1185">Reference proteome</keyword>
<feature type="domain" description="F-box" evidence="1">
    <location>
        <begin position="2"/>
        <end position="48"/>
    </location>
</feature>
<accession>A0A8H6WTS8</accession>
<dbReference type="Gene3D" id="1.20.1280.50">
    <property type="match status" value="1"/>
</dbReference>
<dbReference type="OrthoDB" id="3053080at2759"/>
<evidence type="ECO:0000259" key="1">
    <source>
        <dbReference type="PROSITE" id="PS50181"/>
    </source>
</evidence>
<dbReference type="InterPro" id="IPR001810">
    <property type="entry name" value="F-box_dom"/>
</dbReference>
<dbReference type="InterPro" id="IPR036047">
    <property type="entry name" value="F-box-like_dom_sf"/>
</dbReference>
<dbReference type="AlphaFoldDB" id="A0A8H6WTS8"/>
<name>A0A8H6WTS8_9AGAR</name>
<reference evidence="2" key="1">
    <citation type="submission" date="2020-05" db="EMBL/GenBank/DDBJ databases">
        <title>Mycena genomes resolve the evolution of fungal bioluminescence.</title>
        <authorList>
            <person name="Tsai I.J."/>
        </authorList>
    </citation>
    <scope>NUCLEOTIDE SEQUENCE</scope>
    <source>
        <strain evidence="2">CCC161011</strain>
    </source>
</reference>